<reference evidence="3 4" key="1">
    <citation type="submission" date="2018-03" db="EMBL/GenBank/DDBJ databases">
        <title>Whole genome sequencing of Histamine producing bacteria.</title>
        <authorList>
            <person name="Butler K."/>
        </authorList>
    </citation>
    <scope>NUCLEOTIDE SEQUENCE [LARGE SCALE GENOMIC DNA]</scope>
    <source>
        <strain evidence="3 4">DSM 16190</strain>
    </source>
</reference>
<dbReference type="EMBL" id="PYMC01000003">
    <property type="protein sequence ID" value="PSW05957.1"/>
    <property type="molecule type" value="Genomic_DNA"/>
</dbReference>
<dbReference type="CDD" id="cd05910">
    <property type="entry name" value="FACL_like_1"/>
    <property type="match status" value="1"/>
</dbReference>
<dbReference type="PANTHER" id="PTHR43767">
    <property type="entry name" value="LONG-CHAIN-FATTY-ACID--COA LIGASE"/>
    <property type="match status" value="1"/>
</dbReference>
<dbReference type="Proteomes" id="UP000240904">
    <property type="component" value="Unassembled WGS sequence"/>
</dbReference>
<name>A0A2T3N0U8_9GAMM</name>
<dbReference type="NCBIfam" id="NF045785">
    <property type="entry name" value="OlefBLtnSynShew"/>
    <property type="match status" value="1"/>
</dbReference>
<protein>
    <submittedName>
        <fullName evidence="3">Peptide synthase</fullName>
    </submittedName>
</protein>
<dbReference type="SUPFAM" id="SSF56801">
    <property type="entry name" value="Acetyl-CoA synthetase-like"/>
    <property type="match status" value="1"/>
</dbReference>
<dbReference type="RefSeq" id="WP_107282339.1">
    <property type="nucleotide sequence ID" value="NZ_PYMC01000003.1"/>
</dbReference>
<proteinExistence type="predicted"/>
<dbReference type="InterPro" id="IPR020845">
    <property type="entry name" value="AMP-binding_CS"/>
</dbReference>
<gene>
    <name evidence="3" type="ORF">C9I89_05385</name>
</gene>
<dbReference type="NCBIfam" id="NF006754">
    <property type="entry name" value="PRK09274.1"/>
    <property type="match status" value="1"/>
</dbReference>
<sequence>MVKGHEIGAPFDSSEVPDLEPSDANKANICRHLKRAAAETPAALAVAVQKKSFAGKLRYEELSFGQLDADSNCIAQALNDYGIKRGMKAVLMVTPSLDFFALTFALFKAGIIPILVDPGMGVKNLKQCFDEAKPDAFIGIPKAHVARCLFGWGKPNVRRLLTVGGSGILANLFGGTTLKALLKRNRVTKPRSQMHQATDYDIAQLKNDEMAAILFTSGSTGTPKGVVYTHAMFEAQISVLKNDYGIVHGERDLATFPLFSLFGPALGMASIVPDMDASKPITANPDSLFAAIEQYQCTNMFVNPALIERLGQAGGNRAKPHRLPSIKRVISAGAPATISSISRFSKMLSAGVEVLNSYGATESLPLTMIGSEHLMKTTDVTDNGGGICVGLPVQGVDIAIIAITEDPIVDWDDSLRLPANKIGEIVVKGPMVSRSYYHRDTATEQAKITDNNAIRHRMGDLGYLDQEGKLWMCGRKAHRVETSCVNSECDQQPYFSIPCERIFNTHPCVKRTALVGVERNCAMVPLLCVELKKGVEIDDTGSFFDELKVIGTKHDQTRGITDFLIHPDFPVDIRHNAKIFREKLAVWAQGIISEKEQSKESSAGVKR</sequence>
<dbReference type="OrthoDB" id="9803968at2"/>
<evidence type="ECO:0000259" key="2">
    <source>
        <dbReference type="Pfam" id="PF00501"/>
    </source>
</evidence>
<evidence type="ECO:0000256" key="1">
    <source>
        <dbReference type="SAM" id="MobiDB-lite"/>
    </source>
</evidence>
<dbReference type="Gene3D" id="3.40.50.12780">
    <property type="entry name" value="N-terminal domain of ligase-like"/>
    <property type="match status" value="1"/>
</dbReference>
<dbReference type="InterPro" id="IPR042099">
    <property type="entry name" value="ANL_N_sf"/>
</dbReference>
<evidence type="ECO:0000313" key="4">
    <source>
        <dbReference type="Proteomes" id="UP000240904"/>
    </source>
</evidence>
<dbReference type="InterPro" id="IPR054910">
    <property type="entry name" value="OlefBLtnSynShew"/>
</dbReference>
<keyword evidence="4" id="KW-1185">Reference proteome</keyword>
<dbReference type="Pfam" id="PF00501">
    <property type="entry name" value="AMP-binding"/>
    <property type="match status" value="1"/>
</dbReference>
<organism evidence="3 4">
    <name type="scientific">Photobacterium lipolyticum</name>
    <dbReference type="NCBI Taxonomy" id="266810"/>
    <lineage>
        <taxon>Bacteria</taxon>
        <taxon>Pseudomonadati</taxon>
        <taxon>Pseudomonadota</taxon>
        <taxon>Gammaproteobacteria</taxon>
        <taxon>Vibrionales</taxon>
        <taxon>Vibrionaceae</taxon>
        <taxon>Photobacterium</taxon>
    </lineage>
</organism>
<dbReference type="InterPro" id="IPR000873">
    <property type="entry name" value="AMP-dep_synth/lig_dom"/>
</dbReference>
<feature type="region of interest" description="Disordered" evidence="1">
    <location>
        <begin position="1"/>
        <end position="20"/>
    </location>
</feature>
<comment type="caution">
    <text evidence="3">The sequence shown here is derived from an EMBL/GenBank/DDBJ whole genome shotgun (WGS) entry which is preliminary data.</text>
</comment>
<feature type="domain" description="AMP-dependent synthetase/ligase" evidence="2">
    <location>
        <begin position="34"/>
        <end position="437"/>
    </location>
</feature>
<dbReference type="InterPro" id="IPR050237">
    <property type="entry name" value="ATP-dep_AMP-bd_enzyme"/>
</dbReference>
<dbReference type="PANTHER" id="PTHR43767:SF1">
    <property type="entry name" value="NONRIBOSOMAL PEPTIDE SYNTHASE PES1 (EUROFUNG)-RELATED"/>
    <property type="match status" value="1"/>
</dbReference>
<evidence type="ECO:0000313" key="3">
    <source>
        <dbReference type="EMBL" id="PSW05957.1"/>
    </source>
</evidence>
<accession>A0A2T3N0U8</accession>
<dbReference type="AlphaFoldDB" id="A0A2T3N0U8"/>
<dbReference type="PROSITE" id="PS00455">
    <property type="entry name" value="AMP_BINDING"/>
    <property type="match status" value="1"/>
</dbReference>